<gene>
    <name evidence="2" type="ORF">GCM10009019_14770</name>
</gene>
<keyword evidence="3" id="KW-1185">Reference proteome</keyword>
<dbReference type="Pfam" id="PF12389">
    <property type="entry name" value="Peptidase_M73"/>
    <property type="match status" value="1"/>
</dbReference>
<protein>
    <recommendedName>
        <fullName evidence="4">SipW-cognate class signal peptide</fullName>
    </recommendedName>
</protein>
<accession>A0AAV3T216</accession>
<dbReference type="AlphaFoldDB" id="A0AAV3T216"/>
<evidence type="ECO:0000313" key="3">
    <source>
        <dbReference type="Proteomes" id="UP001500194"/>
    </source>
</evidence>
<dbReference type="RefSeq" id="WP_227260836.1">
    <property type="nucleotide sequence ID" value="NZ_BAAADU010000002.1"/>
</dbReference>
<reference evidence="2 3" key="1">
    <citation type="journal article" date="2019" name="Int. J. Syst. Evol. Microbiol.">
        <title>The Global Catalogue of Microorganisms (GCM) 10K type strain sequencing project: providing services to taxonomists for standard genome sequencing and annotation.</title>
        <authorList>
            <consortium name="The Broad Institute Genomics Platform"/>
            <consortium name="The Broad Institute Genome Sequencing Center for Infectious Disease"/>
            <person name="Wu L."/>
            <person name="Ma J."/>
        </authorList>
    </citation>
    <scope>NUCLEOTIDE SEQUENCE [LARGE SCALE GENOMIC DNA]</scope>
    <source>
        <strain evidence="2 3">JCM 16327</strain>
    </source>
</reference>
<evidence type="ECO:0000313" key="2">
    <source>
        <dbReference type="EMBL" id="GAA0652577.1"/>
    </source>
</evidence>
<evidence type="ECO:0008006" key="4">
    <source>
        <dbReference type="Google" id="ProtNLM"/>
    </source>
</evidence>
<feature type="region of interest" description="Disordered" evidence="1">
    <location>
        <begin position="106"/>
        <end position="126"/>
    </location>
</feature>
<proteinExistence type="predicted"/>
<dbReference type="InterPro" id="IPR023833">
    <property type="entry name" value="Signal_pept_SipW-depend-type"/>
</dbReference>
<name>A0AAV3T216_9EURY</name>
<sequence>MSDDTDGIELTRRRALGGLLTLGAAGAASGAGTMAYFSDTETSTDNTVSAGTMNLELGTPGGTYGDGVSGVFSVGNLVPGDTLGGTVVARNDGSLAADHLELKIEASGTEASGNGSDDGDTMPESADGMASLFEVDTLSYPEETGGGELLDNLDGDGDLNDNGIIDLDDVVRHGVFDDLQPAPQSNIPRDLTMDLKFVSTETHPEYTGDFDDDDFQGDELSITVTMALAQEPGQDVL</sequence>
<organism evidence="2 3">
    <name type="scientific">Salarchaeum japonicum</name>
    <dbReference type="NCBI Taxonomy" id="555573"/>
    <lineage>
        <taxon>Archaea</taxon>
        <taxon>Methanobacteriati</taxon>
        <taxon>Methanobacteriota</taxon>
        <taxon>Stenosarchaea group</taxon>
        <taxon>Halobacteria</taxon>
        <taxon>Halobacteriales</taxon>
        <taxon>Halobacteriaceae</taxon>
    </lineage>
</organism>
<dbReference type="InterPro" id="IPR006311">
    <property type="entry name" value="TAT_signal"/>
</dbReference>
<dbReference type="Proteomes" id="UP001500194">
    <property type="component" value="Unassembled WGS sequence"/>
</dbReference>
<comment type="caution">
    <text evidence="2">The sequence shown here is derived from an EMBL/GenBank/DDBJ whole genome shotgun (WGS) entry which is preliminary data.</text>
</comment>
<evidence type="ECO:0000256" key="1">
    <source>
        <dbReference type="SAM" id="MobiDB-lite"/>
    </source>
</evidence>
<dbReference type="PROSITE" id="PS51318">
    <property type="entry name" value="TAT"/>
    <property type="match status" value="1"/>
</dbReference>
<dbReference type="InterPro" id="IPR022121">
    <property type="entry name" value="Peptidase_M73_camelysin"/>
</dbReference>
<dbReference type="GeneID" id="68573847"/>
<dbReference type="NCBIfam" id="TIGR04088">
    <property type="entry name" value="cognate_SipW"/>
    <property type="match status" value="1"/>
</dbReference>
<dbReference type="EMBL" id="BAAADU010000002">
    <property type="protein sequence ID" value="GAA0652577.1"/>
    <property type="molecule type" value="Genomic_DNA"/>
</dbReference>